<evidence type="ECO:0000313" key="2">
    <source>
        <dbReference type="Proteomes" id="UP000007148"/>
    </source>
</evidence>
<dbReference type="EMBL" id="CAFZ01000296">
    <property type="protein sequence ID" value="CCA74272.1"/>
    <property type="molecule type" value="Genomic_DNA"/>
</dbReference>
<dbReference type="HOGENOM" id="CLU_1938965_0_0_1"/>
<dbReference type="Proteomes" id="UP000007148">
    <property type="component" value="Unassembled WGS sequence"/>
</dbReference>
<keyword evidence="2" id="KW-1185">Reference proteome</keyword>
<organism evidence="1 2">
    <name type="scientific">Serendipita indica (strain DSM 11827)</name>
    <name type="common">Root endophyte fungus</name>
    <name type="synonym">Piriformospora indica</name>
    <dbReference type="NCBI Taxonomy" id="1109443"/>
    <lineage>
        <taxon>Eukaryota</taxon>
        <taxon>Fungi</taxon>
        <taxon>Dikarya</taxon>
        <taxon>Basidiomycota</taxon>
        <taxon>Agaricomycotina</taxon>
        <taxon>Agaricomycetes</taxon>
        <taxon>Sebacinales</taxon>
        <taxon>Serendipitaceae</taxon>
        <taxon>Serendipita</taxon>
    </lineage>
</organism>
<dbReference type="AlphaFoldDB" id="G4TSI1"/>
<dbReference type="InParanoid" id="G4TSI1"/>
<reference evidence="1 2" key="1">
    <citation type="journal article" date="2011" name="PLoS Pathog.">
        <title>Endophytic Life Strategies Decoded by Genome and Transcriptome Analyses of the Mutualistic Root Symbiont Piriformospora indica.</title>
        <authorList>
            <person name="Zuccaro A."/>
            <person name="Lahrmann U."/>
            <person name="Guldener U."/>
            <person name="Langen G."/>
            <person name="Pfiffi S."/>
            <person name="Biedenkopf D."/>
            <person name="Wong P."/>
            <person name="Samans B."/>
            <person name="Grimm C."/>
            <person name="Basiewicz M."/>
            <person name="Murat C."/>
            <person name="Martin F."/>
            <person name="Kogel K.H."/>
        </authorList>
    </citation>
    <scope>NUCLEOTIDE SEQUENCE [LARGE SCALE GENOMIC DNA]</scope>
    <source>
        <strain evidence="1 2">DSM 11827</strain>
    </source>
</reference>
<evidence type="ECO:0000313" key="1">
    <source>
        <dbReference type="EMBL" id="CCA74272.1"/>
    </source>
</evidence>
<proteinExistence type="predicted"/>
<gene>
    <name evidence="1" type="ORF">PIIN_08225</name>
</gene>
<name>G4TSI1_SERID</name>
<comment type="caution">
    <text evidence="1">The sequence shown here is derived from an EMBL/GenBank/DDBJ whole genome shotgun (WGS) entry which is preliminary data.</text>
</comment>
<protein>
    <submittedName>
        <fullName evidence="1">Uncharacterized protein</fullName>
    </submittedName>
</protein>
<sequence length="130" mass="14019">MSSSSGDPALVLMVECAISFLVSGVAEQTFAPNDLHVLGFKTNESTRNSKYVIKTLICNSLGAASLPTTTPKVEQDGGLGLGSFSKSNIIKIAAQNRYIIGHYSSLQRSYHLERAQNLLTHFASVDMRSP</sequence>
<accession>G4TSI1</accession>